<evidence type="ECO:0000313" key="3">
    <source>
        <dbReference type="Proteomes" id="UP001501116"/>
    </source>
</evidence>
<dbReference type="EMBL" id="BAAANN010000013">
    <property type="protein sequence ID" value="GAA1962066.1"/>
    <property type="molecule type" value="Genomic_DNA"/>
</dbReference>
<feature type="region of interest" description="Disordered" evidence="1">
    <location>
        <begin position="1"/>
        <end position="23"/>
    </location>
</feature>
<organism evidence="2 3">
    <name type="scientific">Amycolatopsis minnesotensis</name>
    <dbReference type="NCBI Taxonomy" id="337894"/>
    <lineage>
        <taxon>Bacteria</taxon>
        <taxon>Bacillati</taxon>
        <taxon>Actinomycetota</taxon>
        <taxon>Actinomycetes</taxon>
        <taxon>Pseudonocardiales</taxon>
        <taxon>Pseudonocardiaceae</taxon>
        <taxon>Amycolatopsis</taxon>
    </lineage>
</organism>
<comment type="caution">
    <text evidence="2">The sequence shown here is derived from an EMBL/GenBank/DDBJ whole genome shotgun (WGS) entry which is preliminary data.</text>
</comment>
<keyword evidence="3" id="KW-1185">Reference proteome</keyword>
<evidence type="ECO:0000313" key="2">
    <source>
        <dbReference type="EMBL" id="GAA1962066.1"/>
    </source>
</evidence>
<evidence type="ECO:0000256" key="1">
    <source>
        <dbReference type="SAM" id="MobiDB-lite"/>
    </source>
</evidence>
<proteinExistence type="predicted"/>
<dbReference type="Proteomes" id="UP001501116">
    <property type="component" value="Unassembled WGS sequence"/>
</dbReference>
<feature type="compositionally biased region" description="Basic and acidic residues" evidence="1">
    <location>
        <begin position="1"/>
        <end position="12"/>
    </location>
</feature>
<reference evidence="2 3" key="1">
    <citation type="journal article" date="2019" name="Int. J. Syst. Evol. Microbiol.">
        <title>The Global Catalogue of Microorganisms (GCM) 10K type strain sequencing project: providing services to taxonomists for standard genome sequencing and annotation.</title>
        <authorList>
            <consortium name="The Broad Institute Genomics Platform"/>
            <consortium name="The Broad Institute Genome Sequencing Center for Infectious Disease"/>
            <person name="Wu L."/>
            <person name="Ma J."/>
        </authorList>
    </citation>
    <scope>NUCLEOTIDE SEQUENCE [LARGE SCALE GENOMIC DNA]</scope>
    <source>
        <strain evidence="2 3">JCM 14545</strain>
    </source>
</reference>
<name>A0ABN2R243_9PSEU</name>
<accession>A0ABN2R243</accession>
<sequence>MSTLDRQTRAEIGRSSNRRGKEAEQAVARWLREHGWPDAQRMVRTGWKVGDRRSRDHGDIDNTPRLAWQVKISPEDFTDSRVLVVLAATADQAVASGADYGIAIERRVGKTDPGRWWAWITAGDLYALAETARNPFVLAVPQPVLEMPVRLLLRDLVPLLHAAGYGIPATNPTTNEEGPAAS</sequence>
<evidence type="ECO:0008006" key="4">
    <source>
        <dbReference type="Google" id="ProtNLM"/>
    </source>
</evidence>
<protein>
    <recommendedName>
        <fullName evidence="4">Holliday junction resolvase</fullName>
    </recommendedName>
</protein>
<gene>
    <name evidence="2" type="ORF">GCM10009754_36500</name>
</gene>
<dbReference type="RefSeq" id="WP_344419627.1">
    <property type="nucleotide sequence ID" value="NZ_BAAANN010000013.1"/>
</dbReference>